<feature type="transmembrane region" description="Helical" evidence="7">
    <location>
        <begin position="290"/>
        <end position="311"/>
    </location>
</feature>
<keyword evidence="2 7" id="KW-0812">Transmembrane</keyword>
<dbReference type="Pfam" id="PF08022">
    <property type="entry name" value="FAD_binding_8"/>
    <property type="match status" value="1"/>
</dbReference>
<evidence type="ECO:0000256" key="5">
    <source>
        <dbReference type="ARBA" id="ARBA00023136"/>
    </source>
</evidence>
<evidence type="ECO:0000256" key="2">
    <source>
        <dbReference type="ARBA" id="ARBA00022692"/>
    </source>
</evidence>
<protein>
    <submittedName>
        <fullName evidence="9">Ferric reductase transmembrane protein</fullName>
    </submittedName>
</protein>
<feature type="region of interest" description="Disordered" evidence="6">
    <location>
        <begin position="785"/>
        <end position="854"/>
    </location>
</feature>
<keyword evidence="10" id="KW-1185">Reference proteome</keyword>
<keyword evidence="4" id="KW-0560">Oxidoreductase</keyword>
<dbReference type="InterPro" id="IPR013130">
    <property type="entry name" value="Fe3_Rdtase_TM_dom"/>
</dbReference>
<comment type="subcellular location">
    <subcellularLocation>
        <location evidence="1">Membrane</location>
        <topology evidence="1">Multi-pass membrane protein</topology>
    </subcellularLocation>
</comment>
<feature type="transmembrane region" description="Helical" evidence="7">
    <location>
        <begin position="17"/>
        <end position="38"/>
    </location>
</feature>
<dbReference type="SFLD" id="SFLDG01168">
    <property type="entry name" value="Ferric_reductase_subgroup_(FRE"/>
    <property type="match status" value="1"/>
</dbReference>
<dbReference type="Pfam" id="PF01794">
    <property type="entry name" value="Ferric_reduct"/>
    <property type="match status" value="1"/>
</dbReference>
<dbReference type="GO" id="GO:0005886">
    <property type="term" value="C:plasma membrane"/>
    <property type="evidence" value="ECO:0007669"/>
    <property type="project" value="TreeGrafter"/>
</dbReference>
<feature type="transmembrane region" description="Helical" evidence="7">
    <location>
        <begin position="423"/>
        <end position="445"/>
    </location>
</feature>
<gene>
    <name evidence="9" type="ORF">NESM_000342000</name>
</gene>
<organism evidence="9 10">
    <name type="scientific">Novymonas esmeraldas</name>
    <dbReference type="NCBI Taxonomy" id="1808958"/>
    <lineage>
        <taxon>Eukaryota</taxon>
        <taxon>Discoba</taxon>
        <taxon>Euglenozoa</taxon>
        <taxon>Kinetoplastea</taxon>
        <taxon>Metakinetoplastina</taxon>
        <taxon>Trypanosomatida</taxon>
        <taxon>Trypanosomatidae</taxon>
        <taxon>Novymonas</taxon>
    </lineage>
</organism>
<feature type="compositionally biased region" description="Basic and acidic residues" evidence="6">
    <location>
        <begin position="915"/>
        <end position="928"/>
    </location>
</feature>
<keyword evidence="5 7" id="KW-0472">Membrane</keyword>
<feature type="transmembrane region" description="Helical" evidence="7">
    <location>
        <begin position="158"/>
        <end position="177"/>
    </location>
</feature>
<accession>A0AAW0EMY6</accession>
<reference evidence="9 10" key="1">
    <citation type="journal article" date="2021" name="MBio">
        <title>A New Model Trypanosomatid, Novymonas esmeraldas: Genomic Perception of Its 'Candidatus Pandoraea novymonadis' Endosymbiont.</title>
        <authorList>
            <person name="Zakharova A."/>
            <person name="Saura A."/>
            <person name="Butenko A."/>
            <person name="Podesvova L."/>
            <person name="Warmusova S."/>
            <person name="Kostygov A.Y."/>
            <person name="Nenarokova A."/>
            <person name="Lukes J."/>
            <person name="Opperdoes F.R."/>
            <person name="Yurchenko V."/>
        </authorList>
    </citation>
    <scope>NUCLEOTIDE SEQUENCE [LARGE SCALE GENOMIC DNA]</scope>
    <source>
        <strain evidence="9 10">E262AT.01</strain>
    </source>
</reference>
<evidence type="ECO:0000313" key="10">
    <source>
        <dbReference type="Proteomes" id="UP001430356"/>
    </source>
</evidence>
<dbReference type="InterPro" id="IPR039261">
    <property type="entry name" value="FNR_nucleotide-bd"/>
</dbReference>
<dbReference type="EMBL" id="JAECZO010000033">
    <property type="protein sequence ID" value="KAK7194270.1"/>
    <property type="molecule type" value="Genomic_DNA"/>
</dbReference>
<dbReference type="InterPro" id="IPR013112">
    <property type="entry name" value="FAD-bd_8"/>
</dbReference>
<evidence type="ECO:0000256" key="1">
    <source>
        <dbReference type="ARBA" id="ARBA00004141"/>
    </source>
</evidence>
<evidence type="ECO:0000256" key="7">
    <source>
        <dbReference type="SAM" id="Phobius"/>
    </source>
</evidence>
<name>A0AAW0EMY6_9TRYP</name>
<feature type="transmembrane region" description="Helical" evidence="7">
    <location>
        <begin position="499"/>
        <end position="526"/>
    </location>
</feature>
<keyword evidence="3 7" id="KW-1133">Transmembrane helix</keyword>
<feature type="transmembrane region" description="Helical" evidence="7">
    <location>
        <begin position="387"/>
        <end position="411"/>
    </location>
</feature>
<dbReference type="Proteomes" id="UP001430356">
    <property type="component" value="Unassembled WGS sequence"/>
</dbReference>
<evidence type="ECO:0000259" key="8">
    <source>
        <dbReference type="PROSITE" id="PS51384"/>
    </source>
</evidence>
<feature type="compositionally biased region" description="Low complexity" evidence="6">
    <location>
        <begin position="785"/>
        <end position="800"/>
    </location>
</feature>
<sequence>MADKVEEMRLMPVPVQIYYVLGCAVVSLALSVCGICLWEKSPYVAGGGSTLWAYTPAGLAGLLLFASFTSSTVALLYEASQMFVRYTQHPSHGMSKRGRSMRQVAIAVQALLGAGFAGVASAAMAKWGVQTMRCGVIFCLDVVKYPAVAAPRGTVFNFHFSAMLFATLIPLALTMWYRSFTLLYEERRQSDGTAPPATAKPPALQLYHTPRVWRRVASIVGLCLAICAFALLTFWLPNDPRRYLPNALAAYAALGISRVAPSPTATVPELPNAWMRSGQIRVSSTLVLKLYPSTMLFYGYLLLVCVTVFVVRQSRKGAYWAARRLPGRLSAFTAAETAFIAVTALMCTLFFIYWKHDHNYRVLWRGSTTSGSPMLAHENWGRSLGQLAVLFLSVLLLPVGRRSVVVTVLGVSRDGLLWFHRAVGYAMLAATIGHMIAFYVSFAHYDQLLKNFNDFPMIVGYSQTRGSFTVAYIEWPAWLLLISMGLFALNFTRRYCYELFYYTHIFATYASLPLILFHAPAGWMYLLPGMTLWLVDQLVRLCQRSAVVRVVHARVISEDTTELAFTVPGRWDMRTVHPGQYVFVCVPELTALQWHPFTLTSVVEEESLPDADGAERASGTVFYVHIKSMGPRTWTKRLYNLVRAGYAITMAVEGPCGMPVDFGHYDDIVLVAGGIGVTPCVSIFGSLLRASGKISPRAVVPRVQCIWSTRSGRHVNAVADLLQLPVRCGDVVRLPVDSASRSGVQCGAAAAEERQDGGEKGVDRVTSGFAFDVYVTRDDELQHFARAPGSEGSASPSSTSSDRDTPDDGLLGRPTGSAGEVHCPFHARAPGKRQPPAPATAEKRGGAPQSRENALEMRSLTPSFLMEEEGTTTAAAAAAPTTHEGRDGESQGREEQDSGEGSSVEEGVPVAEFDTDLKRAGGGRRDSGESNTSGGGGAVLEVHTGRPDVSRLVKDAVAERCRDKTRTLLFVCGPQALVDLVVSTGAQLGVEVHTEVFLF</sequence>
<dbReference type="CDD" id="cd06186">
    <property type="entry name" value="NOX_Duox_like_FAD_NADP"/>
    <property type="match status" value="1"/>
</dbReference>
<dbReference type="InterPro" id="IPR050369">
    <property type="entry name" value="RBOH/FRE"/>
</dbReference>
<feature type="compositionally biased region" description="Basic and acidic residues" evidence="6">
    <location>
        <begin position="883"/>
        <end position="896"/>
    </location>
</feature>
<dbReference type="InterPro" id="IPR017927">
    <property type="entry name" value="FAD-bd_FR_type"/>
</dbReference>
<dbReference type="InterPro" id="IPR013121">
    <property type="entry name" value="Fe_red_NAD-bd_6"/>
</dbReference>
<dbReference type="Pfam" id="PF08030">
    <property type="entry name" value="NAD_binding_6"/>
    <property type="match status" value="2"/>
</dbReference>
<dbReference type="PANTHER" id="PTHR11972:SF69">
    <property type="entry name" value="FERRIC REDUCTION OXIDASE 6-RELATED"/>
    <property type="match status" value="1"/>
</dbReference>
<dbReference type="SUPFAM" id="SSF52343">
    <property type="entry name" value="Ferredoxin reductase-like, C-terminal NADP-linked domain"/>
    <property type="match status" value="1"/>
</dbReference>
<dbReference type="InterPro" id="IPR017938">
    <property type="entry name" value="Riboflavin_synthase-like_b-brl"/>
</dbReference>
<feature type="transmembrane region" description="Helical" evidence="7">
    <location>
        <begin position="58"/>
        <end position="77"/>
    </location>
</feature>
<dbReference type="SFLD" id="SFLDS00052">
    <property type="entry name" value="Ferric_Reductase_Domain"/>
    <property type="match status" value="1"/>
</dbReference>
<proteinExistence type="predicted"/>
<feature type="region of interest" description="Disordered" evidence="6">
    <location>
        <begin position="870"/>
        <end position="943"/>
    </location>
</feature>
<evidence type="ECO:0000313" key="9">
    <source>
        <dbReference type="EMBL" id="KAK7194270.1"/>
    </source>
</evidence>
<dbReference type="PANTHER" id="PTHR11972">
    <property type="entry name" value="NADPH OXIDASE"/>
    <property type="match status" value="1"/>
</dbReference>
<evidence type="ECO:0000256" key="3">
    <source>
        <dbReference type="ARBA" id="ARBA00022989"/>
    </source>
</evidence>
<dbReference type="AlphaFoldDB" id="A0AAW0EMY6"/>
<dbReference type="SUPFAM" id="SSF63380">
    <property type="entry name" value="Riboflavin synthase domain-like"/>
    <property type="match status" value="1"/>
</dbReference>
<feature type="domain" description="FAD-binding FR-type" evidence="8">
    <location>
        <begin position="543"/>
        <end position="662"/>
    </location>
</feature>
<evidence type="ECO:0000256" key="6">
    <source>
        <dbReference type="SAM" id="MobiDB-lite"/>
    </source>
</evidence>
<dbReference type="GO" id="GO:0016491">
    <property type="term" value="F:oxidoreductase activity"/>
    <property type="evidence" value="ECO:0007669"/>
    <property type="project" value="UniProtKB-KW"/>
</dbReference>
<feature type="transmembrane region" description="Helical" evidence="7">
    <location>
        <begin position="216"/>
        <end position="236"/>
    </location>
</feature>
<comment type="caution">
    <text evidence="9">The sequence shown here is derived from an EMBL/GenBank/DDBJ whole genome shotgun (WGS) entry which is preliminary data.</text>
</comment>
<dbReference type="Gene3D" id="3.40.50.80">
    <property type="entry name" value="Nucleotide-binding domain of ferredoxin-NADP reductase (FNR) module"/>
    <property type="match status" value="2"/>
</dbReference>
<feature type="transmembrane region" description="Helical" evidence="7">
    <location>
        <begin position="475"/>
        <end position="492"/>
    </location>
</feature>
<feature type="transmembrane region" description="Helical" evidence="7">
    <location>
        <begin position="332"/>
        <end position="354"/>
    </location>
</feature>
<feature type="compositionally biased region" description="Low complexity" evidence="6">
    <location>
        <begin position="871"/>
        <end position="882"/>
    </location>
</feature>
<evidence type="ECO:0000256" key="4">
    <source>
        <dbReference type="ARBA" id="ARBA00023002"/>
    </source>
</evidence>
<feature type="transmembrane region" description="Helical" evidence="7">
    <location>
        <begin position="104"/>
        <end position="125"/>
    </location>
</feature>
<dbReference type="PROSITE" id="PS51384">
    <property type="entry name" value="FAD_FR"/>
    <property type="match status" value="1"/>
</dbReference>